<accession>A0A1B0C514</accession>
<dbReference type="EMBL" id="JXJN01025764">
    <property type="status" value="NOT_ANNOTATED_CDS"/>
    <property type="molecule type" value="Genomic_DNA"/>
</dbReference>
<evidence type="ECO:0000256" key="1">
    <source>
        <dbReference type="SAM" id="Phobius"/>
    </source>
</evidence>
<keyword evidence="3" id="KW-1185">Reference proteome</keyword>
<reference evidence="2" key="2">
    <citation type="submission" date="2020-05" db="UniProtKB">
        <authorList>
            <consortium name="EnsemblMetazoa"/>
        </authorList>
    </citation>
    <scope>IDENTIFICATION</scope>
    <source>
        <strain evidence="2">IAEA</strain>
    </source>
</reference>
<dbReference type="Proteomes" id="UP000092460">
    <property type="component" value="Unassembled WGS sequence"/>
</dbReference>
<reference evidence="3" key="1">
    <citation type="submission" date="2015-01" db="EMBL/GenBank/DDBJ databases">
        <authorList>
            <person name="Aksoy S."/>
            <person name="Warren W."/>
            <person name="Wilson R.K."/>
        </authorList>
    </citation>
    <scope>NUCLEOTIDE SEQUENCE [LARGE SCALE GENOMIC DNA]</scope>
    <source>
        <strain evidence="3">IAEA</strain>
    </source>
</reference>
<protein>
    <submittedName>
        <fullName evidence="2">Uncharacterized protein</fullName>
    </submittedName>
</protein>
<keyword evidence="1" id="KW-1133">Transmembrane helix</keyword>
<evidence type="ECO:0000313" key="2">
    <source>
        <dbReference type="EnsemblMetazoa" id="GPPI049346-PA"/>
    </source>
</evidence>
<keyword evidence="1" id="KW-0812">Transmembrane</keyword>
<dbReference type="VEuPathDB" id="VectorBase:GPPI049346"/>
<dbReference type="AlphaFoldDB" id="A0A1B0C514"/>
<feature type="transmembrane region" description="Helical" evidence="1">
    <location>
        <begin position="34"/>
        <end position="51"/>
    </location>
</feature>
<evidence type="ECO:0000313" key="3">
    <source>
        <dbReference type="Proteomes" id="UP000092460"/>
    </source>
</evidence>
<proteinExistence type="predicted"/>
<sequence length="95" mass="9966">MNGAGGGGGGGGGGGDGGDGGDCSSIVVVNVWQLYWFAAPVRLFFIIVISSQQNNIAAIRYNDIHNTNLSTKHTIQVKRVLHAQTHMNSLLMAIV</sequence>
<organism evidence="2 3">
    <name type="scientific">Glossina palpalis gambiensis</name>
    <dbReference type="NCBI Taxonomy" id="67801"/>
    <lineage>
        <taxon>Eukaryota</taxon>
        <taxon>Metazoa</taxon>
        <taxon>Ecdysozoa</taxon>
        <taxon>Arthropoda</taxon>
        <taxon>Hexapoda</taxon>
        <taxon>Insecta</taxon>
        <taxon>Pterygota</taxon>
        <taxon>Neoptera</taxon>
        <taxon>Endopterygota</taxon>
        <taxon>Diptera</taxon>
        <taxon>Brachycera</taxon>
        <taxon>Muscomorpha</taxon>
        <taxon>Hippoboscoidea</taxon>
        <taxon>Glossinidae</taxon>
        <taxon>Glossina</taxon>
    </lineage>
</organism>
<name>A0A1B0C514_9MUSC</name>
<dbReference type="EnsemblMetazoa" id="GPPI049346-RA">
    <property type="protein sequence ID" value="GPPI049346-PA"/>
    <property type="gene ID" value="GPPI049346"/>
</dbReference>
<keyword evidence="1" id="KW-0472">Membrane</keyword>